<name>A0A7C5E105_UNCW3</name>
<dbReference type="Pfam" id="PF13439">
    <property type="entry name" value="Glyco_transf_4"/>
    <property type="match status" value="1"/>
</dbReference>
<dbReference type="SUPFAM" id="SSF53756">
    <property type="entry name" value="UDP-Glycosyltransferase/glycogen phosphorylase"/>
    <property type="match status" value="1"/>
</dbReference>
<evidence type="ECO:0000313" key="3">
    <source>
        <dbReference type="EMBL" id="HHF57824.1"/>
    </source>
</evidence>
<dbReference type="EMBL" id="DRTV01000015">
    <property type="protein sequence ID" value="HHF57824.1"/>
    <property type="molecule type" value="Genomic_DNA"/>
</dbReference>
<accession>A0A7C5E105</accession>
<dbReference type="AlphaFoldDB" id="A0A7C5E105"/>
<dbReference type="PANTHER" id="PTHR45947:SF3">
    <property type="entry name" value="SULFOQUINOVOSYL TRANSFERASE SQD2"/>
    <property type="match status" value="1"/>
</dbReference>
<dbReference type="CDD" id="cd03801">
    <property type="entry name" value="GT4_PimA-like"/>
    <property type="match status" value="1"/>
</dbReference>
<protein>
    <submittedName>
        <fullName evidence="3">Glycosyltransferase family 1 protein</fullName>
    </submittedName>
</protein>
<dbReference type="InterPro" id="IPR028098">
    <property type="entry name" value="Glyco_trans_4-like_N"/>
</dbReference>
<dbReference type="GO" id="GO:0016757">
    <property type="term" value="F:glycosyltransferase activity"/>
    <property type="evidence" value="ECO:0007669"/>
    <property type="project" value="InterPro"/>
</dbReference>
<dbReference type="InterPro" id="IPR001296">
    <property type="entry name" value="Glyco_trans_1"/>
</dbReference>
<feature type="non-terminal residue" evidence="3">
    <location>
        <position position="338"/>
    </location>
</feature>
<dbReference type="Gene3D" id="3.40.50.2000">
    <property type="entry name" value="Glycogen Phosphorylase B"/>
    <property type="match status" value="2"/>
</dbReference>
<reference evidence="3" key="1">
    <citation type="journal article" date="2020" name="mSystems">
        <title>Genome- and Community-Level Interaction Insights into Carbon Utilization and Element Cycling Functions of Hydrothermarchaeota in Hydrothermal Sediment.</title>
        <authorList>
            <person name="Zhou Z."/>
            <person name="Liu Y."/>
            <person name="Xu W."/>
            <person name="Pan J."/>
            <person name="Luo Z.H."/>
            <person name="Li M."/>
        </authorList>
    </citation>
    <scope>NUCLEOTIDE SEQUENCE [LARGE SCALE GENOMIC DNA]</scope>
    <source>
        <strain evidence="3">HyVt-94</strain>
    </source>
</reference>
<sequence length="338" mass="38316">MFRILMATEHYYPYPGGITEHVYHLSKELNKLGNEVHILTTNYSKNYIGEPPFPKVIRVGRAFRFPINKSFTTFTFSPLVAKQIRDIVRKGKYDIVHAQGSIVPTIPYLAIMYSESINFSTFHASHGASKGYEIFKPVLRPAFNKLHGRIAVSKSALETIRRHFEADYKIIPNGVDIERFSPEGKLSGKIKRDDSIKLLFVGRLEPRKGLKYLISAMNILVEKYNVTLYVAGDGPLKPVYRQYIGEKTRNRIIFLGYIHKDELPSLYRSCDIFISPAIGGESFGIVLLEAMATQKPVVATRISGYMEVIEEEKDGLLAEPKDPASLARKISILIENEE</sequence>
<dbReference type="PANTHER" id="PTHR45947">
    <property type="entry name" value="SULFOQUINOVOSYL TRANSFERASE SQD2"/>
    <property type="match status" value="1"/>
</dbReference>
<organism evidence="3">
    <name type="scientific">candidate division WOR-3 bacterium</name>
    <dbReference type="NCBI Taxonomy" id="2052148"/>
    <lineage>
        <taxon>Bacteria</taxon>
        <taxon>Bacteria division WOR-3</taxon>
    </lineage>
</organism>
<feature type="domain" description="Glycosyltransferase subfamily 4-like N-terminal" evidence="2">
    <location>
        <begin position="15"/>
        <end position="179"/>
    </location>
</feature>
<proteinExistence type="predicted"/>
<dbReference type="Proteomes" id="UP000886014">
    <property type="component" value="Unassembled WGS sequence"/>
</dbReference>
<evidence type="ECO:0000259" key="1">
    <source>
        <dbReference type="Pfam" id="PF00534"/>
    </source>
</evidence>
<dbReference type="InterPro" id="IPR050194">
    <property type="entry name" value="Glycosyltransferase_grp1"/>
</dbReference>
<dbReference type="Pfam" id="PF00534">
    <property type="entry name" value="Glycos_transf_1"/>
    <property type="match status" value="1"/>
</dbReference>
<comment type="caution">
    <text evidence="3">The sequence shown here is derived from an EMBL/GenBank/DDBJ whole genome shotgun (WGS) entry which is preliminary data.</text>
</comment>
<feature type="domain" description="Glycosyl transferase family 1" evidence="1">
    <location>
        <begin position="191"/>
        <end position="338"/>
    </location>
</feature>
<gene>
    <name evidence="3" type="ORF">ENL41_00185</name>
</gene>
<evidence type="ECO:0000259" key="2">
    <source>
        <dbReference type="Pfam" id="PF13439"/>
    </source>
</evidence>